<accession>A0A4Q4KLF2</accession>
<dbReference type="Gene3D" id="2.30.30.40">
    <property type="entry name" value="SH3 Domains"/>
    <property type="match status" value="1"/>
</dbReference>
<evidence type="ECO:0000259" key="2">
    <source>
        <dbReference type="PROSITE" id="PS51781"/>
    </source>
</evidence>
<gene>
    <name evidence="3" type="ORF">ERX46_07320</name>
</gene>
<dbReference type="AlphaFoldDB" id="A0A4Q4KLF2"/>
<dbReference type="InterPro" id="IPR003646">
    <property type="entry name" value="SH3-like_bac-type"/>
</dbReference>
<dbReference type="OrthoDB" id="788866at2"/>
<protein>
    <submittedName>
        <fullName evidence="3">SH3 domain-containing protein</fullName>
    </submittedName>
</protein>
<dbReference type="Proteomes" id="UP000293952">
    <property type="component" value="Unassembled WGS sequence"/>
</dbReference>
<name>A0A4Q4KLF2_9FLAO</name>
<evidence type="ECO:0000256" key="1">
    <source>
        <dbReference type="SAM" id="SignalP"/>
    </source>
</evidence>
<organism evidence="3 4">
    <name type="scientific">Brumimicrobium glaciale</name>
    <dbReference type="NCBI Taxonomy" id="200475"/>
    <lineage>
        <taxon>Bacteria</taxon>
        <taxon>Pseudomonadati</taxon>
        <taxon>Bacteroidota</taxon>
        <taxon>Flavobacteriia</taxon>
        <taxon>Flavobacteriales</taxon>
        <taxon>Crocinitomicaceae</taxon>
        <taxon>Brumimicrobium</taxon>
    </lineage>
</organism>
<feature type="domain" description="SH3b" evidence="2">
    <location>
        <begin position="41"/>
        <end position="127"/>
    </location>
</feature>
<proteinExistence type="predicted"/>
<evidence type="ECO:0000313" key="4">
    <source>
        <dbReference type="Proteomes" id="UP000293952"/>
    </source>
</evidence>
<keyword evidence="1" id="KW-0732">Signal</keyword>
<dbReference type="Pfam" id="PF08239">
    <property type="entry name" value="SH3_3"/>
    <property type="match status" value="1"/>
</dbReference>
<comment type="caution">
    <text evidence="3">The sequence shown here is derived from an EMBL/GenBank/DDBJ whole genome shotgun (WGS) entry which is preliminary data.</text>
</comment>
<feature type="chain" id="PRO_5020933967" evidence="1">
    <location>
        <begin position="20"/>
        <end position="279"/>
    </location>
</feature>
<feature type="signal peptide" evidence="1">
    <location>
        <begin position="1"/>
        <end position="19"/>
    </location>
</feature>
<dbReference type="EMBL" id="SETE01000003">
    <property type="protein sequence ID" value="RYM33770.1"/>
    <property type="molecule type" value="Genomic_DNA"/>
</dbReference>
<dbReference type="PROSITE" id="PS51781">
    <property type="entry name" value="SH3B"/>
    <property type="match status" value="1"/>
</dbReference>
<evidence type="ECO:0000313" key="3">
    <source>
        <dbReference type="EMBL" id="RYM33770.1"/>
    </source>
</evidence>
<dbReference type="RefSeq" id="WP_130093211.1">
    <property type="nucleotide sequence ID" value="NZ_SETE01000003.1"/>
</dbReference>
<reference evidence="3 4" key="1">
    <citation type="submission" date="2019-02" db="EMBL/GenBank/DDBJ databases">
        <title>Genome sequence of the sea-ice species Brumimicrobium glaciale.</title>
        <authorList>
            <person name="Bowman J.P."/>
        </authorList>
    </citation>
    <scope>NUCLEOTIDE SEQUENCE [LARGE SCALE GENOMIC DNA]</scope>
    <source>
        <strain evidence="3 4">IC156</strain>
    </source>
</reference>
<keyword evidence="4" id="KW-1185">Reference proteome</keyword>
<sequence>MKHILSILFLISMSLYSFANIPANNSYFHNTHETKLENDKKNTFIVTAKNGIIIRKNPSLESKRIGLIPFGSKINISEKTNEKLSIHENGKEIKGNWVKIKTHNYPYNYAEEAEYGYVFDGFLENEDVFIQDLENLMKAYPEFNTYEIDRNSNPFILNGDFFGDNVNDLVIKIKDSKLITLGFINYKQENKSEAVIITKNNLADTELYFGWTEQFETVSSNINLWPEDEEMSNLNVDFNHPANKKLVLGYNAIFGHNLESCGGGYIFWYKNKFHTITGD</sequence>